<name>A0ABN7RV47_OIKDI</name>
<dbReference type="EMBL" id="OU015568">
    <property type="protein sequence ID" value="CAG5086447.1"/>
    <property type="molecule type" value="Genomic_DNA"/>
</dbReference>
<keyword evidence="3" id="KW-1185">Reference proteome</keyword>
<feature type="coiled-coil region" evidence="1">
    <location>
        <begin position="16"/>
        <end position="76"/>
    </location>
</feature>
<sequence length="122" mass="14361">MENKGEAKRRYFVSEIETTKRAVKDLQENLVNSRQRLESLEVGLVEAELEASKERLEELELLVLQKEKQILLLRIETQEAKEQLEEEKSVFCQAKKKWIKIVSNFFNPSQVELLRAFLVVKI</sequence>
<organism evidence="2 3">
    <name type="scientific">Oikopleura dioica</name>
    <name type="common">Tunicate</name>
    <dbReference type="NCBI Taxonomy" id="34765"/>
    <lineage>
        <taxon>Eukaryota</taxon>
        <taxon>Metazoa</taxon>
        <taxon>Chordata</taxon>
        <taxon>Tunicata</taxon>
        <taxon>Appendicularia</taxon>
        <taxon>Copelata</taxon>
        <taxon>Oikopleuridae</taxon>
        <taxon>Oikopleura</taxon>
    </lineage>
</organism>
<reference evidence="2 3" key="1">
    <citation type="submission" date="2021-04" db="EMBL/GenBank/DDBJ databases">
        <authorList>
            <person name="Bliznina A."/>
        </authorList>
    </citation>
    <scope>NUCLEOTIDE SEQUENCE [LARGE SCALE GENOMIC DNA]</scope>
</reference>
<accession>A0ABN7RV47</accession>
<keyword evidence="1" id="KW-0175">Coiled coil</keyword>
<gene>
    <name evidence="2" type="ORF">OKIOD_LOCUS2770</name>
</gene>
<protein>
    <submittedName>
        <fullName evidence="2">Oidioi.mRNA.OKI2018_I69.PAR.g11212.t1.cds</fullName>
    </submittedName>
</protein>
<proteinExistence type="predicted"/>
<dbReference type="Proteomes" id="UP001158576">
    <property type="component" value="Chromosome PAR"/>
</dbReference>
<evidence type="ECO:0000313" key="3">
    <source>
        <dbReference type="Proteomes" id="UP001158576"/>
    </source>
</evidence>
<evidence type="ECO:0000313" key="2">
    <source>
        <dbReference type="EMBL" id="CAG5086447.1"/>
    </source>
</evidence>
<evidence type="ECO:0000256" key="1">
    <source>
        <dbReference type="SAM" id="Coils"/>
    </source>
</evidence>